<evidence type="ECO:0000313" key="7">
    <source>
        <dbReference type="Proteomes" id="UP000826271"/>
    </source>
</evidence>
<dbReference type="CDD" id="cd00042">
    <property type="entry name" value="CY"/>
    <property type="match status" value="1"/>
</dbReference>
<sequence>MVALEWIRGRRLLRKVALQQWQWELFTREKDQRTAPRSKILLVSLSDDHNNKQNALLEFRKVVNVKEQVVAGMVYYITIEAAHRRIKCMRRRCWCSDGRMLRKLRISSSLATLDLLRRFFFCIVILLYMLLTGLLNKIVGVLLAA</sequence>
<dbReference type="EMBL" id="WHWC01000013">
    <property type="protein sequence ID" value="KAG8371054.1"/>
    <property type="molecule type" value="Genomic_DNA"/>
</dbReference>
<dbReference type="InterPro" id="IPR000010">
    <property type="entry name" value="Cystatin_dom"/>
</dbReference>
<organism evidence="6 7">
    <name type="scientific">Buddleja alternifolia</name>
    <dbReference type="NCBI Taxonomy" id="168488"/>
    <lineage>
        <taxon>Eukaryota</taxon>
        <taxon>Viridiplantae</taxon>
        <taxon>Streptophyta</taxon>
        <taxon>Embryophyta</taxon>
        <taxon>Tracheophyta</taxon>
        <taxon>Spermatophyta</taxon>
        <taxon>Magnoliopsida</taxon>
        <taxon>eudicotyledons</taxon>
        <taxon>Gunneridae</taxon>
        <taxon>Pentapetalae</taxon>
        <taxon>asterids</taxon>
        <taxon>lamiids</taxon>
        <taxon>Lamiales</taxon>
        <taxon>Scrophulariaceae</taxon>
        <taxon>Buddlejeae</taxon>
        <taxon>Buddleja</taxon>
    </lineage>
</organism>
<comment type="caution">
    <text evidence="6">The sequence shown here is derived from an EMBL/GenBank/DDBJ whole genome shotgun (WGS) entry which is preliminary data.</text>
</comment>
<accession>A0AAV6WJZ2</accession>
<dbReference type="InterPro" id="IPR027214">
    <property type="entry name" value="Cystatin"/>
</dbReference>
<gene>
    <name evidence="6" type="ORF">BUALT_Bualt13G0047000</name>
</gene>
<evidence type="ECO:0000259" key="5">
    <source>
        <dbReference type="Pfam" id="PF00031"/>
    </source>
</evidence>
<dbReference type="PROSITE" id="PS00287">
    <property type="entry name" value="CYSTATIN"/>
    <property type="match status" value="1"/>
</dbReference>
<evidence type="ECO:0000313" key="6">
    <source>
        <dbReference type="EMBL" id="KAG8371054.1"/>
    </source>
</evidence>
<reference evidence="6" key="1">
    <citation type="submission" date="2019-10" db="EMBL/GenBank/DDBJ databases">
        <authorList>
            <person name="Zhang R."/>
            <person name="Pan Y."/>
            <person name="Wang J."/>
            <person name="Ma R."/>
            <person name="Yu S."/>
        </authorList>
    </citation>
    <scope>NUCLEOTIDE SEQUENCE</scope>
    <source>
        <strain evidence="6">LA-IB0</strain>
        <tissue evidence="6">Leaf</tissue>
    </source>
</reference>
<evidence type="ECO:0000256" key="1">
    <source>
        <dbReference type="ARBA" id="ARBA00022690"/>
    </source>
</evidence>
<keyword evidence="4" id="KW-0472">Membrane</keyword>
<evidence type="ECO:0000256" key="4">
    <source>
        <dbReference type="SAM" id="Phobius"/>
    </source>
</evidence>
<dbReference type="Gene3D" id="3.10.450.10">
    <property type="match status" value="1"/>
</dbReference>
<dbReference type="PANTHER" id="PTHR11413:SF116">
    <property type="entry name" value="MULTICYSTATIN"/>
    <property type="match status" value="1"/>
</dbReference>
<evidence type="ECO:0000256" key="3">
    <source>
        <dbReference type="RuleBase" id="RU362130"/>
    </source>
</evidence>
<dbReference type="InterPro" id="IPR046350">
    <property type="entry name" value="Cystatin_sf"/>
</dbReference>
<keyword evidence="1 3" id="KW-0646">Protease inhibitor</keyword>
<dbReference type="Pfam" id="PF00031">
    <property type="entry name" value="Cystatin"/>
    <property type="match status" value="1"/>
</dbReference>
<evidence type="ECO:0000256" key="2">
    <source>
        <dbReference type="ARBA" id="ARBA00022704"/>
    </source>
</evidence>
<dbReference type="Proteomes" id="UP000826271">
    <property type="component" value="Unassembled WGS sequence"/>
</dbReference>
<keyword evidence="4" id="KW-1133">Transmembrane helix</keyword>
<feature type="transmembrane region" description="Helical" evidence="4">
    <location>
        <begin position="119"/>
        <end position="144"/>
    </location>
</feature>
<dbReference type="PANTHER" id="PTHR11413">
    <property type="entry name" value="CYSTATIN FAMILY MEMBER"/>
    <property type="match status" value="1"/>
</dbReference>
<feature type="domain" description="Cystatin" evidence="5">
    <location>
        <begin position="48"/>
        <end position="84"/>
    </location>
</feature>
<keyword evidence="2 3" id="KW-0789">Thiol protease inhibitor</keyword>
<name>A0AAV6WJZ2_9LAMI</name>
<dbReference type="GO" id="GO:0004869">
    <property type="term" value="F:cysteine-type endopeptidase inhibitor activity"/>
    <property type="evidence" value="ECO:0007669"/>
    <property type="project" value="UniProtKB-KW"/>
</dbReference>
<proteinExistence type="inferred from homology"/>
<dbReference type="InterPro" id="IPR018073">
    <property type="entry name" value="Prot_inh_cystat_CS"/>
</dbReference>
<keyword evidence="7" id="KW-1185">Reference proteome</keyword>
<dbReference type="SUPFAM" id="SSF54403">
    <property type="entry name" value="Cystatin/monellin"/>
    <property type="match status" value="1"/>
</dbReference>
<dbReference type="AlphaFoldDB" id="A0AAV6WJZ2"/>
<protein>
    <recommendedName>
        <fullName evidence="3">Cysteine proteinase inhibitor</fullName>
    </recommendedName>
</protein>
<keyword evidence="4" id="KW-0812">Transmembrane</keyword>
<comment type="similarity">
    <text evidence="3">Belongs to the cystatin family. Phytocystatin subfamily.</text>
</comment>